<evidence type="ECO:0000256" key="5">
    <source>
        <dbReference type="SAM" id="Phobius"/>
    </source>
</evidence>
<feature type="transmembrane region" description="Helical" evidence="5">
    <location>
        <begin position="440"/>
        <end position="459"/>
    </location>
</feature>
<organism evidence="7 8">
    <name type="scientific">Geoalkalibacter halelectricus</name>
    <dbReference type="NCBI Taxonomy" id="2847045"/>
    <lineage>
        <taxon>Bacteria</taxon>
        <taxon>Pseudomonadati</taxon>
        <taxon>Thermodesulfobacteriota</taxon>
        <taxon>Desulfuromonadia</taxon>
        <taxon>Desulfuromonadales</taxon>
        <taxon>Geoalkalibacteraceae</taxon>
        <taxon>Geoalkalibacter</taxon>
    </lineage>
</organism>
<accession>A0ABY5ZQA3</accession>
<sequence length="618" mass="70149">MKKLDLAAFFSFLLASQFLTLTLFGGTSGINRFFLFVFISCFCLFSFFGFNGEFKINRLVIIPPLSIFFLYFSSLKSLVPFESFLFLGIFIGLSVLVLFSTHLEKSLGGFFDNCVCFLLVTGTIAASLGLFQYLWFIAFGPKIQVLIPNILLSVGSPRITGMYGQPNLFALFLSLVFLCYSYRYLHCDLQSGRLNRGHVWLRLIPVALVAFAFFQTGSRNGLLAMALVSLLVVYFIAKRRYLNKPEQFRERLLPLLGGVFVGYLVYRLLALGNVTTRSLVGVSDMSIDTRFVLWGSSLLMGFERPLLGVGFSNFNYFLADTQIIAQEKLRFLYESRSYTNWSHNEYLQMFAEGGVPAFLLFTGLALYILKRLIVGVVREGRGNDPAFVYSHLMLLPFFFMAFFSWPFRFAPLLALFAVILGCALSHGPTITWRPSRVTRFTFQGLAVCACALTVFLMTLDVKAASLRDALREGQSVEESFTDFQHLAYNPQTRYVALTRILPEMTRQVLEARDKTLALRLIPFAEDLAEMERAYWQWLLLSRLYFAAGLLEQAREAAEMAIHQQPVHEPAWQFLHYIDMTRAARDTGRPIESFFPGAVPTDHLLLENDHGGNRTAQPE</sequence>
<protein>
    <submittedName>
        <fullName evidence="7">O-antigen ligase family protein</fullName>
    </submittedName>
</protein>
<dbReference type="Proteomes" id="UP001060414">
    <property type="component" value="Chromosome"/>
</dbReference>
<keyword evidence="8" id="KW-1185">Reference proteome</keyword>
<evidence type="ECO:0000313" key="8">
    <source>
        <dbReference type="Proteomes" id="UP001060414"/>
    </source>
</evidence>
<feature type="domain" description="O-antigen ligase-related" evidence="6">
    <location>
        <begin position="206"/>
        <end position="361"/>
    </location>
</feature>
<dbReference type="RefSeq" id="WP_260749646.1">
    <property type="nucleotide sequence ID" value="NZ_CP092109.1"/>
</dbReference>
<feature type="transmembrane region" description="Helical" evidence="5">
    <location>
        <begin position="56"/>
        <end position="72"/>
    </location>
</feature>
<feature type="transmembrane region" description="Helical" evidence="5">
    <location>
        <begin position="168"/>
        <end position="185"/>
    </location>
</feature>
<feature type="transmembrane region" description="Helical" evidence="5">
    <location>
        <begin position="84"/>
        <end position="103"/>
    </location>
</feature>
<gene>
    <name evidence="7" type="ORF">L9S41_07755</name>
</gene>
<dbReference type="GO" id="GO:0016874">
    <property type="term" value="F:ligase activity"/>
    <property type="evidence" value="ECO:0007669"/>
    <property type="project" value="UniProtKB-KW"/>
</dbReference>
<feature type="transmembrane region" description="Helical" evidence="5">
    <location>
        <begin position="409"/>
        <end position="428"/>
    </location>
</feature>
<feature type="transmembrane region" description="Helical" evidence="5">
    <location>
        <begin position="386"/>
        <end position="403"/>
    </location>
</feature>
<feature type="transmembrane region" description="Helical" evidence="5">
    <location>
        <begin position="252"/>
        <end position="269"/>
    </location>
</feature>
<evidence type="ECO:0000313" key="7">
    <source>
        <dbReference type="EMBL" id="UWZ81273.1"/>
    </source>
</evidence>
<dbReference type="InterPro" id="IPR051533">
    <property type="entry name" value="WaaL-like"/>
</dbReference>
<keyword evidence="4 5" id="KW-0472">Membrane</keyword>
<keyword evidence="2 5" id="KW-0812">Transmembrane</keyword>
<feature type="transmembrane region" description="Helical" evidence="5">
    <location>
        <begin position="115"/>
        <end position="138"/>
    </location>
</feature>
<dbReference type="PANTHER" id="PTHR37422:SF13">
    <property type="entry name" value="LIPOPOLYSACCHARIDE BIOSYNTHESIS PROTEIN PA4999-RELATED"/>
    <property type="match status" value="1"/>
</dbReference>
<comment type="subcellular location">
    <subcellularLocation>
        <location evidence="1">Membrane</location>
        <topology evidence="1">Multi-pass membrane protein</topology>
    </subcellularLocation>
</comment>
<evidence type="ECO:0000256" key="2">
    <source>
        <dbReference type="ARBA" id="ARBA00022692"/>
    </source>
</evidence>
<keyword evidence="3 5" id="KW-1133">Transmembrane helix</keyword>
<dbReference type="Pfam" id="PF04932">
    <property type="entry name" value="Wzy_C"/>
    <property type="match status" value="1"/>
</dbReference>
<name>A0ABY5ZQA3_9BACT</name>
<evidence type="ECO:0000256" key="3">
    <source>
        <dbReference type="ARBA" id="ARBA00022989"/>
    </source>
</evidence>
<proteinExistence type="predicted"/>
<evidence type="ECO:0000256" key="1">
    <source>
        <dbReference type="ARBA" id="ARBA00004141"/>
    </source>
</evidence>
<feature type="transmembrane region" description="Helical" evidence="5">
    <location>
        <begin position="220"/>
        <end position="237"/>
    </location>
</feature>
<reference evidence="7" key="1">
    <citation type="journal article" date="2022" name="Environ. Microbiol.">
        <title>Geoalkalibacter halelectricus SAP #1 sp. nov. possessing extracellular electron transfer and mineral#reducing capabilities from a haloalkaline environment.</title>
        <authorList>
            <person name="Yadav S."/>
            <person name="Singh R."/>
            <person name="Sundharam S.S."/>
            <person name="Chaudhary S."/>
            <person name="Krishnamurthi S."/>
            <person name="Patil S.A."/>
        </authorList>
    </citation>
    <scope>NUCLEOTIDE SEQUENCE</scope>
    <source>
        <strain evidence="7">SAP-1</strain>
    </source>
</reference>
<evidence type="ECO:0000259" key="6">
    <source>
        <dbReference type="Pfam" id="PF04932"/>
    </source>
</evidence>
<feature type="transmembrane region" description="Helical" evidence="5">
    <location>
        <begin position="355"/>
        <end position="374"/>
    </location>
</feature>
<evidence type="ECO:0000256" key="4">
    <source>
        <dbReference type="ARBA" id="ARBA00023136"/>
    </source>
</evidence>
<dbReference type="InterPro" id="IPR007016">
    <property type="entry name" value="O-antigen_ligase-rel_domated"/>
</dbReference>
<dbReference type="EMBL" id="CP092109">
    <property type="protein sequence ID" value="UWZ81273.1"/>
    <property type="molecule type" value="Genomic_DNA"/>
</dbReference>
<keyword evidence="7" id="KW-0436">Ligase</keyword>
<feature type="transmembrane region" description="Helical" evidence="5">
    <location>
        <begin position="30"/>
        <end position="49"/>
    </location>
</feature>
<feature type="transmembrane region" description="Helical" evidence="5">
    <location>
        <begin position="197"/>
        <end position="214"/>
    </location>
</feature>
<dbReference type="PANTHER" id="PTHR37422">
    <property type="entry name" value="TEICHURONIC ACID BIOSYNTHESIS PROTEIN TUAE"/>
    <property type="match status" value="1"/>
</dbReference>